<feature type="compositionally biased region" description="Low complexity" evidence="1">
    <location>
        <begin position="323"/>
        <end position="335"/>
    </location>
</feature>
<dbReference type="SUPFAM" id="SSF49265">
    <property type="entry name" value="Fibronectin type III"/>
    <property type="match status" value="1"/>
</dbReference>
<comment type="caution">
    <text evidence="3">The sequence shown here is derived from an EMBL/GenBank/DDBJ whole genome shotgun (WGS) entry which is preliminary data.</text>
</comment>
<feature type="compositionally biased region" description="Polar residues" evidence="1">
    <location>
        <begin position="250"/>
        <end position="282"/>
    </location>
</feature>
<feature type="signal peptide" evidence="2">
    <location>
        <begin position="1"/>
        <end position="15"/>
    </location>
</feature>
<feature type="region of interest" description="Disordered" evidence="1">
    <location>
        <begin position="224"/>
        <end position="282"/>
    </location>
</feature>
<proteinExistence type="predicted"/>
<sequence length="427" mass="47123">MILILHLQTIGCASTGATVGLAFTRRNVSFAYTSDIRDYEGSAYHITCEYDHSSKDLVVQLNQDGSEALKLLRYQWATEQPIPQSGAEGPAGSLVSVDESYHFKSNGSKRVTLSGVPPHTRVSIGLVPNPDHEQGSKYWIYIGSTCWTGSKIGKPSKVHILPTSAFTHPLVEWSAPRGPSGPIDGYDFRWCIMPVEDKIERATRQVTPSQRNNSSTIVAISFEQRGVATEQTRRPLPGQNGQAHLKRSHQSGTFSQNGQSFKTAQGQGASTANNDHNIQGSIGNTYSRRTIFEVNSRGYDQRVQVPSRGVQGKGLKALKETDPSSTTTTGISTTPPLLSKISTTTTTKAPKPEPKCATKDIPVNPANVDVFKGYKTIIEGYDPSAIYRVCIRAYNWKGTDKVHSDEQCQTRRERAYFERDYFKMCPQ</sequence>
<dbReference type="OrthoDB" id="10413222at2759"/>
<gene>
    <name evidence="3" type="ORF">BIW11_06611</name>
</gene>
<dbReference type="InParanoid" id="A0A1V9XXI7"/>
<name>A0A1V9XXI7_9ACAR</name>
<evidence type="ECO:0000256" key="1">
    <source>
        <dbReference type="SAM" id="MobiDB-lite"/>
    </source>
</evidence>
<dbReference type="AlphaFoldDB" id="A0A1V9XXI7"/>
<keyword evidence="2" id="KW-0732">Signal</keyword>
<reference evidence="3 4" key="1">
    <citation type="journal article" date="2017" name="Gigascience">
        <title>Draft genome of the honey bee ectoparasitic mite, Tropilaelaps mercedesae, is shaped by the parasitic life history.</title>
        <authorList>
            <person name="Dong X."/>
            <person name="Armstrong S.D."/>
            <person name="Xia D."/>
            <person name="Makepeace B.L."/>
            <person name="Darby A.C."/>
            <person name="Kadowaki T."/>
        </authorList>
    </citation>
    <scope>NUCLEOTIDE SEQUENCE [LARGE SCALE GENOMIC DNA]</scope>
    <source>
        <strain evidence="3">Wuxi-XJTLU</strain>
    </source>
</reference>
<organism evidence="3 4">
    <name type="scientific">Tropilaelaps mercedesae</name>
    <dbReference type="NCBI Taxonomy" id="418985"/>
    <lineage>
        <taxon>Eukaryota</taxon>
        <taxon>Metazoa</taxon>
        <taxon>Ecdysozoa</taxon>
        <taxon>Arthropoda</taxon>
        <taxon>Chelicerata</taxon>
        <taxon>Arachnida</taxon>
        <taxon>Acari</taxon>
        <taxon>Parasitiformes</taxon>
        <taxon>Mesostigmata</taxon>
        <taxon>Gamasina</taxon>
        <taxon>Dermanyssoidea</taxon>
        <taxon>Laelapidae</taxon>
        <taxon>Tropilaelaps</taxon>
    </lineage>
</organism>
<evidence type="ECO:0000256" key="2">
    <source>
        <dbReference type="SAM" id="SignalP"/>
    </source>
</evidence>
<keyword evidence="4" id="KW-1185">Reference proteome</keyword>
<dbReference type="InterPro" id="IPR036116">
    <property type="entry name" value="FN3_sf"/>
</dbReference>
<evidence type="ECO:0000313" key="3">
    <source>
        <dbReference type="EMBL" id="OQR78133.1"/>
    </source>
</evidence>
<feature type="region of interest" description="Disordered" evidence="1">
    <location>
        <begin position="308"/>
        <end position="335"/>
    </location>
</feature>
<dbReference type="EMBL" id="MNPL01002603">
    <property type="protein sequence ID" value="OQR78133.1"/>
    <property type="molecule type" value="Genomic_DNA"/>
</dbReference>
<accession>A0A1V9XXI7</accession>
<feature type="chain" id="PRO_5012732113" evidence="2">
    <location>
        <begin position="16"/>
        <end position="427"/>
    </location>
</feature>
<protein>
    <submittedName>
        <fullName evidence="3">Uncharacterized protein</fullName>
    </submittedName>
</protein>
<evidence type="ECO:0000313" key="4">
    <source>
        <dbReference type="Proteomes" id="UP000192247"/>
    </source>
</evidence>
<dbReference type="Proteomes" id="UP000192247">
    <property type="component" value="Unassembled WGS sequence"/>
</dbReference>